<evidence type="ECO:0000259" key="12">
    <source>
        <dbReference type="Pfam" id="PF23539"/>
    </source>
</evidence>
<protein>
    <recommendedName>
        <fullName evidence="2">histidine kinase</fullName>
        <ecNumber evidence="2">2.7.13.3</ecNumber>
    </recommendedName>
</protein>
<dbReference type="PANTHER" id="PTHR24421">
    <property type="entry name" value="NITRATE/NITRITE SENSOR PROTEIN NARX-RELATED"/>
    <property type="match status" value="1"/>
</dbReference>
<evidence type="ECO:0000259" key="11">
    <source>
        <dbReference type="Pfam" id="PF07730"/>
    </source>
</evidence>
<evidence type="ECO:0000256" key="9">
    <source>
        <dbReference type="SAM" id="Phobius"/>
    </source>
</evidence>
<keyword evidence="5" id="KW-0547">Nucleotide-binding</keyword>
<reference evidence="13 14" key="1">
    <citation type="submission" date="2018-06" db="EMBL/GenBank/DDBJ databases">
        <title>Streptacidiphilus pinicola sp. nov., isolated from pine grove soil.</title>
        <authorList>
            <person name="Roh S.G."/>
            <person name="Park S."/>
            <person name="Kim M.-K."/>
            <person name="Yun B.-R."/>
            <person name="Park J."/>
            <person name="Kim M.J."/>
            <person name="Kim Y.S."/>
            <person name="Kim S.B."/>
        </authorList>
    </citation>
    <scope>NUCLEOTIDE SEQUENCE [LARGE SCALE GENOMIC DNA]</scope>
    <source>
        <strain evidence="13 14">MMS16-CNU450</strain>
    </source>
</reference>
<feature type="domain" description="Signal transduction histidine kinase subgroup 3 dimerisation and phosphoacceptor" evidence="11">
    <location>
        <begin position="207"/>
        <end position="269"/>
    </location>
</feature>
<dbReference type="InterPro" id="IPR036890">
    <property type="entry name" value="HATPase_C_sf"/>
</dbReference>
<evidence type="ECO:0000313" key="13">
    <source>
        <dbReference type="EMBL" id="RAG81335.1"/>
    </source>
</evidence>
<sequence>MWCSRAVYSPARLRERVAALARPTDAPPRLTRRRRLADAALAVIFVLVEIRAALTAPNVPSTPLDLLLLAAVTAVPLAWRRRLPLGALWVQLALACALLLRSAYPDVLFATSLVTMVALYAAVAHSPYRNRALATLPVAGTVLVLQLSRSKLPHFPNGLVGALLLFPVVAVALGQRHWARRAELGRARLRALELDQIDALRQAVEHERARIARELHDVVTHNVSVMVIQAGAARMVVDQDPALAKEALLAIETGGRAAMADLRNVMGLLTMDSSGDDPAGHAELAPQPGLDGLEALVARMRLAGIELALDVSGEPRPLPPGVELTAYRVVQEALTNMVKHAVGASAAIRVDYGAEQLDVDVANTEGRPGEAAATGSGRGLVGLRERLSLYGGTLHTGPRPTGGYRVRATIPLDLLETL</sequence>
<dbReference type="Proteomes" id="UP000248889">
    <property type="component" value="Unassembled WGS sequence"/>
</dbReference>
<dbReference type="InterPro" id="IPR003594">
    <property type="entry name" value="HATPase_dom"/>
</dbReference>
<feature type="domain" description="DUF7134" evidence="12">
    <location>
        <begin position="30"/>
        <end position="181"/>
    </location>
</feature>
<keyword evidence="6 13" id="KW-0418">Kinase</keyword>
<dbReference type="EC" id="2.7.13.3" evidence="2"/>
<dbReference type="GO" id="GO:0000155">
    <property type="term" value="F:phosphorelay sensor kinase activity"/>
    <property type="evidence" value="ECO:0007669"/>
    <property type="project" value="InterPro"/>
</dbReference>
<evidence type="ECO:0000259" key="10">
    <source>
        <dbReference type="Pfam" id="PF02518"/>
    </source>
</evidence>
<comment type="caution">
    <text evidence="13">The sequence shown here is derived from an EMBL/GenBank/DDBJ whole genome shotgun (WGS) entry which is preliminary data.</text>
</comment>
<feature type="transmembrane region" description="Helical" evidence="9">
    <location>
        <begin position="36"/>
        <end position="54"/>
    </location>
</feature>
<feature type="transmembrane region" description="Helical" evidence="9">
    <location>
        <begin position="85"/>
        <end position="101"/>
    </location>
</feature>
<evidence type="ECO:0000256" key="4">
    <source>
        <dbReference type="ARBA" id="ARBA00022679"/>
    </source>
</evidence>
<proteinExistence type="predicted"/>
<dbReference type="Pfam" id="PF23539">
    <property type="entry name" value="DUF7134"/>
    <property type="match status" value="1"/>
</dbReference>
<feature type="transmembrane region" description="Helical" evidence="9">
    <location>
        <begin position="107"/>
        <end position="125"/>
    </location>
</feature>
<keyword evidence="3" id="KW-0597">Phosphoprotein</keyword>
<dbReference type="GO" id="GO:0016020">
    <property type="term" value="C:membrane"/>
    <property type="evidence" value="ECO:0007669"/>
    <property type="project" value="InterPro"/>
</dbReference>
<evidence type="ECO:0000256" key="1">
    <source>
        <dbReference type="ARBA" id="ARBA00000085"/>
    </source>
</evidence>
<dbReference type="EMBL" id="QKYN01000165">
    <property type="protein sequence ID" value="RAG81335.1"/>
    <property type="molecule type" value="Genomic_DNA"/>
</dbReference>
<comment type="catalytic activity">
    <reaction evidence="1">
        <text>ATP + protein L-histidine = ADP + protein N-phospho-L-histidine.</text>
        <dbReference type="EC" id="2.7.13.3"/>
    </reaction>
</comment>
<evidence type="ECO:0000313" key="14">
    <source>
        <dbReference type="Proteomes" id="UP000248889"/>
    </source>
</evidence>
<dbReference type="CDD" id="cd16917">
    <property type="entry name" value="HATPase_UhpB-NarQ-NarX-like"/>
    <property type="match status" value="1"/>
</dbReference>
<dbReference type="SUPFAM" id="SSF55874">
    <property type="entry name" value="ATPase domain of HSP90 chaperone/DNA topoisomerase II/histidine kinase"/>
    <property type="match status" value="1"/>
</dbReference>
<dbReference type="InterPro" id="IPR055558">
    <property type="entry name" value="DUF7134"/>
</dbReference>
<organism evidence="13 14">
    <name type="scientific">Streptacidiphilus pinicola</name>
    <dbReference type="NCBI Taxonomy" id="2219663"/>
    <lineage>
        <taxon>Bacteria</taxon>
        <taxon>Bacillati</taxon>
        <taxon>Actinomycetota</taxon>
        <taxon>Actinomycetes</taxon>
        <taxon>Kitasatosporales</taxon>
        <taxon>Streptomycetaceae</taxon>
        <taxon>Streptacidiphilus</taxon>
    </lineage>
</organism>
<dbReference type="Pfam" id="PF07730">
    <property type="entry name" value="HisKA_3"/>
    <property type="match status" value="1"/>
</dbReference>
<keyword evidence="14" id="KW-1185">Reference proteome</keyword>
<name>A0A2X0JWL1_9ACTN</name>
<evidence type="ECO:0000256" key="2">
    <source>
        <dbReference type="ARBA" id="ARBA00012438"/>
    </source>
</evidence>
<evidence type="ECO:0000256" key="5">
    <source>
        <dbReference type="ARBA" id="ARBA00022741"/>
    </source>
</evidence>
<dbReference type="PANTHER" id="PTHR24421:SF10">
    <property type="entry name" value="NITRATE_NITRITE SENSOR PROTEIN NARQ"/>
    <property type="match status" value="1"/>
</dbReference>
<keyword evidence="4" id="KW-0808">Transferase</keyword>
<gene>
    <name evidence="13" type="ORF">DN069_33320</name>
</gene>
<feature type="domain" description="Histidine kinase/HSP90-like ATPase" evidence="10">
    <location>
        <begin position="322"/>
        <end position="413"/>
    </location>
</feature>
<dbReference type="Pfam" id="PF02518">
    <property type="entry name" value="HATPase_c"/>
    <property type="match status" value="1"/>
</dbReference>
<feature type="transmembrane region" description="Helical" evidence="9">
    <location>
        <begin position="155"/>
        <end position="174"/>
    </location>
</feature>
<dbReference type="OrthoDB" id="227596at2"/>
<keyword evidence="7" id="KW-0067">ATP-binding</keyword>
<evidence type="ECO:0000256" key="7">
    <source>
        <dbReference type="ARBA" id="ARBA00022840"/>
    </source>
</evidence>
<dbReference type="Gene3D" id="1.20.5.1930">
    <property type="match status" value="1"/>
</dbReference>
<dbReference type="AlphaFoldDB" id="A0A2X0JWL1"/>
<evidence type="ECO:0000256" key="3">
    <source>
        <dbReference type="ARBA" id="ARBA00022553"/>
    </source>
</evidence>
<dbReference type="InterPro" id="IPR011712">
    <property type="entry name" value="Sig_transdc_His_kin_sub3_dim/P"/>
</dbReference>
<keyword evidence="9" id="KW-0472">Membrane</keyword>
<keyword evidence="9" id="KW-0812">Transmembrane</keyword>
<keyword evidence="8" id="KW-0902">Two-component regulatory system</keyword>
<evidence type="ECO:0000256" key="6">
    <source>
        <dbReference type="ARBA" id="ARBA00022777"/>
    </source>
</evidence>
<accession>A0A2X0JWL1</accession>
<dbReference type="InterPro" id="IPR050482">
    <property type="entry name" value="Sensor_HK_TwoCompSys"/>
</dbReference>
<evidence type="ECO:0000256" key="8">
    <source>
        <dbReference type="ARBA" id="ARBA00023012"/>
    </source>
</evidence>
<dbReference type="GO" id="GO:0046983">
    <property type="term" value="F:protein dimerization activity"/>
    <property type="evidence" value="ECO:0007669"/>
    <property type="project" value="InterPro"/>
</dbReference>
<keyword evidence="9" id="KW-1133">Transmembrane helix</keyword>
<dbReference type="GO" id="GO:0005524">
    <property type="term" value="F:ATP binding"/>
    <property type="evidence" value="ECO:0007669"/>
    <property type="project" value="UniProtKB-KW"/>
</dbReference>
<dbReference type="Gene3D" id="3.30.565.10">
    <property type="entry name" value="Histidine kinase-like ATPase, C-terminal domain"/>
    <property type="match status" value="1"/>
</dbReference>